<dbReference type="Proteomes" id="UP000051621">
    <property type="component" value="Unassembled WGS sequence"/>
</dbReference>
<sequence length="128" mass="15195">MQIIYPPLVEQGFDFFRQENPALTKAEVYKTLVENKILDETGAPTSLALDLGWVKEFTEDQDLDFTDFLEIYPIFEHYDSTHFKKIEGFWEVDRALRHKIKEQLDAGFFDSDEEEQLEAFFNARKEIY</sequence>
<proteinExistence type="predicted"/>
<dbReference type="RefSeq" id="WP_057743709.1">
    <property type="nucleotide sequence ID" value="NZ_AZEF01000021.1"/>
</dbReference>
<evidence type="ECO:0000313" key="2">
    <source>
        <dbReference type="Proteomes" id="UP000051621"/>
    </source>
</evidence>
<name>A0A0R1M7T2_9LACO</name>
<comment type="caution">
    <text evidence="1">The sequence shown here is derived from an EMBL/GenBank/DDBJ whole genome shotgun (WGS) entry which is preliminary data.</text>
</comment>
<dbReference type="OrthoDB" id="2303045at2"/>
<reference evidence="1 2" key="1">
    <citation type="journal article" date="2015" name="Genome Announc.">
        <title>Expanding the biotechnology potential of lactobacilli through comparative genomics of 213 strains and associated genera.</title>
        <authorList>
            <person name="Sun Z."/>
            <person name="Harris H.M."/>
            <person name="McCann A."/>
            <person name="Guo C."/>
            <person name="Argimon S."/>
            <person name="Zhang W."/>
            <person name="Yang X."/>
            <person name="Jeffery I.B."/>
            <person name="Cooney J.C."/>
            <person name="Kagawa T.F."/>
            <person name="Liu W."/>
            <person name="Song Y."/>
            <person name="Salvetti E."/>
            <person name="Wrobel A."/>
            <person name="Rasinkangas P."/>
            <person name="Parkhill J."/>
            <person name="Rea M.C."/>
            <person name="O'Sullivan O."/>
            <person name="Ritari J."/>
            <person name="Douillard F.P."/>
            <person name="Paul Ross R."/>
            <person name="Yang R."/>
            <person name="Briner A.E."/>
            <person name="Felis G.E."/>
            <person name="de Vos W.M."/>
            <person name="Barrangou R."/>
            <person name="Klaenhammer T.R."/>
            <person name="Caufield P.W."/>
            <person name="Cui Y."/>
            <person name="Zhang H."/>
            <person name="O'Toole P.W."/>
        </authorList>
    </citation>
    <scope>NUCLEOTIDE SEQUENCE [LARGE SCALE GENOMIC DNA]</scope>
    <source>
        <strain evidence="1 2">DSM 19910</strain>
    </source>
</reference>
<organism evidence="1 2">
    <name type="scientific">Liquorilactobacillus capillatus DSM 19910</name>
    <dbReference type="NCBI Taxonomy" id="1423731"/>
    <lineage>
        <taxon>Bacteria</taxon>
        <taxon>Bacillati</taxon>
        <taxon>Bacillota</taxon>
        <taxon>Bacilli</taxon>
        <taxon>Lactobacillales</taxon>
        <taxon>Lactobacillaceae</taxon>
        <taxon>Liquorilactobacillus</taxon>
    </lineage>
</organism>
<keyword evidence="2" id="KW-1185">Reference proteome</keyword>
<dbReference type="AlphaFoldDB" id="A0A0R1M7T2"/>
<evidence type="ECO:0000313" key="1">
    <source>
        <dbReference type="EMBL" id="KRL01732.1"/>
    </source>
</evidence>
<gene>
    <name evidence="1" type="ORF">FC81_GL001097</name>
</gene>
<protein>
    <submittedName>
        <fullName evidence="1">Uncharacterized protein</fullName>
    </submittedName>
</protein>
<dbReference type="EMBL" id="AZEF01000021">
    <property type="protein sequence ID" value="KRL01732.1"/>
    <property type="molecule type" value="Genomic_DNA"/>
</dbReference>
<accession>A0A0R1M7T2</accession>
<dbReference type="PATRIC" id="fig|1423731.3.peg.1128"/>